<evidence type="ECO:0000256" key="2">
    <source>
        <dbReference type="SAM" id="Phobius"/>
    </source>
</evidence>
<feature type="coiled-coil region" evidence="1">
    <location>
        <begin position="51"/>
        <end position="78"/>
    </location>
</feature>
<keyword evidence="1" id="KW-0175">Coiled coil</keyword>
<keyword evidence="2" id="KW-0812">Transmembrane</keyword>
<gene>
    <name evidence="4" type="primary">LOC109468960</name>
</gene>
<dbReference type="OrthoDB" id="10023838at2759"/>
<keyword evidence="2" id="KW-0472">Membrane</keyword>
<evidence type="ECO:0000313" key="4">
    <source>
        <dbReference type="RefSeq" id="XP_019622899.1"/>
    </source>
</evidence>
<keyword evidence="3" id="KW-1185">Reference proteome</keyword>
<accession>A0A6P4YMI0</accession>
<proteinExistence type="predicted"/>
<evidence type="ECO:0000313" key="3">
    <source>
        <dbReference type="Proteomes" id="UP000515135"/>
    </source>
</evidence>
<evidence type="ECO:0000256" key="1">
    <source>
        <dbReference type="SAM" id="Coils"/>
    </source>
</evidence>
<protein>
    <submittedName>
        <fullName evidence="4">Uncharacterized protein LOC109468960</fullName>
    </submittedName>
</protein>
<feature type="transmembrane region" description="Helical" evidence="2">
    <location>
        <begin position="110"/>
        <end position="135"/>
    </location>
</feature>
<dbReference type="AlphaFoldDB" id="A0A6P4YMI0"/>
<dbReference type="Proteomes" id="UP000515135">
    <property type="component" value="Unplaced"/>
</dbReference>
<dbReference type="GeneID" id="109468960"/>
<dbReference type="RefSeq" id="XP_019622899.1">
    <property type="nucleotide sequence ID" value="XM_019767340.1"/>
</dbReference>
<reference evidence="4" key="1">
    <citation type="submission" date="2025-08" db="UniProtKB">
        <authorList>
            <consortium name="RefSeq"/>
        </authorList>
    </citation>
    <scope>IDENTIFICATION</scope>
    <source>
        <tissue evidence="4">Gonad</tissue>
    </source>
</reference>
<sequence length="136" mass="16045">MVVRSQTEGILGIVVDVSYQFRQSCCRKDSKIHEKVRQRALARGAAVQKVAAEIEGECEELRRSLVKIERRYALLCERRHEKVRREFERRRRRRQSILWPGSDSREWHRLMWTITALCVGFHLATATVHAASLWML</sequence>
<keyword evidence="2" id="KW-1133">Transmembrane helix</keyword>
<dbReference type="KEGG" id="bbel:109468960"/>
<name>A0A6P4YMI0_BRABE</name>
<organism evidence="3 4">
    <name type="scientific">Branchiostoma belcheri</name>
    <name type="common">Amphioxus</name>
    <dbReference type="NCBI Taxonomy" id="7741"/>
    <lineage>
        <taxon>Eukaryota</taxon>
        <taxon>Metazoa</taxon>
        <taxon>Chordata</taxon>
        <taxon>Cephalochordata</taxon>
        <taxon>Leptocardii</taxon>
        <taxon>Amphioxiformes</taxon>
        <taxon>Branchiostomatidae</taxon>
        <taxon>Branchiostoma</taxon>
    </lineage>
</organism>